<evidence type="ECO:0000313" key="2">
    <source>
        <dbReference type="Proteomes" id="UP000236291"/>
    </source>
</evidence>
<gene>
    <name evidence="1" type="ORF">L195_g058846</name>
</gene>
<reference evidence="1 2" key="1">
    <citation type="journal article" date="2014" name="Am. J. Bot.">
        <title>Genome assembly and annotation for red clover (Trifolium pratense; Fabaceae).</title>
        <authorList>
            <person name="Istvanek J."/>
            <person name="Jaros M."/>
            <person name="Krenek A."/>
            <person name="Repkova J."/>
        </authorList>
    </citation>
    <scope>NUCLEOTIDE SEQUENCE [LARGE SCALE GENOMIC DNA]</scope>
    <source>
        <strain evidence="2">cv. Tatra</strain>
        <tissue evidence="1">Young leaves</tissue>
    </source>
</reference>
<comment type="caution">
    <text evidence="1">The sequence shown here is derived from an EMBL/GenBank/DDBJ whole genome shotgun (WGS) entry which is preliminary data.</text>
</comment>
<name>A0A2K3JUM4_TRIPR</name>
<feature type="non-terminal residue" evidence="1">
    <location>
        <position position="145"/>
    </location>
</feature>
<reference evidence="1 2" key="2">
    <citation type="journal article" date="2017" name="Front. Plant Sci.">
        <title>Gene Classification and Mining of Molecular Markers Useful in Red Clover (Trifolium pratense) Breeding.</title>
        <authorList>
            <person name="Istvanek J."/>
            <person name="Dluhosova J."/>
            <person name="Dluhos P."/>
            <person name="Patkova L."/>
            <person name="Nedelnik J."/>
            <person name="Repkova J."/>
        </authorList>
    </citation>
    <scope>NUCLEOTIDE SEQUENCE [LARGE SCALE GENOMIC DNA]</scope>
    <source>
        <strain evidence="2">cv. Tatra</strain>
        <tissue evidence="1">Young leaves</tissue>
    </source>
</reference>
<protein>
    <submittedName>
        <fullName evidence="1">Uncharacterized protein</fullName>
    </submittedName>
</protein>
<evidence type="ECO:0000313" key="1">
    <source>
        <dbReference type="EMBL" id="PNX57744.1"/>
    </source>
</evidence>
<accession>A0A2K3JUM4</accession>
<sequence length="145" mass="15866">MCVGESLFKAVGGKYGEFLDFDDNTASRAKLDVARIKISTCLRGCVDDLLKIKALGVVYTIWVVEDKGYHPTFGIGSRCEEQEYSWVESNNLPAEAMVVGREFDGGSVEIVEEEDIVDLLSCQHLVPRESVQGDGDGDKTVAKEG</sequence>
<proteinExistence type="predicted"/>
<organism evidence="1 2">
    <name type="scientific">Trifolium pratense</name>
    <name type="common">Red clover</name>
    <dbReference type="NCBI Taxonomy" id="57577"/>
    <lineage>
        <taxon>Eukaryota</taxon>
        <taxon>Viridiplantae</taxon>
        <taxon>Streptophyta</taxon>
        <taxon>Embryophyta</taxon>
        <taxon>Tracheophyta</taxon>
        <taxon>Spermatophyta</taxon>
        <taxon>Magnoliopsida</taxon>
        <taxon>eudicotyledons</taxon>
        <taxon>Gunneridae</taxon>
        <taxon>Pentapetalae</taxon>
        <taxon>rosids</taxon>
        <taxon>fabids</taxon>
        <taxon>Fabales</taxon>
        <taxon>Fabaceae</taxon>
        <taxon>Papilionoideae</taxon>
        <taxon>50 kb inversion clade</taxon>
        <taxon>NPAAA clade</taxon>
        <taxon>Hologalegina</taxon>
        <taxon>IRL clade</taxon>
        <taxon>Trifolieae</taxon>
        <taxon>Trifolium</taxon>
    </lineage>
</organism>
<dbReference type="Proteomes" id="UP000236291">
    <property type="component" value="Unassembled WGS sequence"/>
</dbReference>
<dbReference type="AlphaFoldDB" id="A0A2K3JUM4"/>
<dbReference type="EMBL" id="ASHM01124812">
    <property type="protein sequence ID" value="PNX57744.1"/>
    <property type="molecule type" value="Genomic_DNA"/>
</dbReference>